<name>A7SHS2_NEMVE</name>
<feature type="non-terminal residue" evidence="1">
    <location>
        <position position="284"/>
    </location>
</feature>
<gene>
    <name evidence="1" type="ORF">NEMVEDRAFT_v1g118756</name>
</gene>
<dbReference type="HOGENOM" id="CLU_982044_0_0_1"/>
<organism evidence="1 2">
    <name type="scientific">Nematostella vectensis</name>
    <name type="common">Starlet sea anemone</name>
    <dbReference type="NCBI Taxonomy" id="45351"/>
    <lineage>
        <taxon>Eukaryota</taxon>
        <taxon>Metazoa</taxon>
        <taxon>Cnidaria</taxon>
        <taxon>Anthozoa</taxon>
        <taxon>Hexacorallia</taxon>
        <taxon>Actiniaria</taxon>
        <taxon>Edwardsiidae</taxon>
        <taxon>Nematostella</taxon>
    </lineage>
</organism>
<evidence type="ECO:0000313" key="2">
    <source>
        <dbReference type="Proteomes" id="UP000001593"/>
    </source>
</evidence>
<proteinExistence type="predicted"/>
<accession>A7SHS2</accession>
<dbReference type="eggNOG" id="ENOG502QR88">
    <property type="taxonomic scope" value="Eukaryota"/>
</dbReference>
<dbReference type="EMBL" id="DS469662">
    <property type="protein sequence ID" value="EDO36754.1"/>
    <property type="molecule type" value="Genomic_DNA"/>
</dbReference>
<protein>
    <recommendedName>
        <fullName evidence="3">Mediator of RNA polymerase II transcription subunit 24</fullName>
    </recommendedName>
</protein>
<evidence type="ECO:0000313" key="1">
    <source>
        <dbReference type="EMBL" id="EDO36754.1"/>
    </source>
</evidence>
<dbReference type="InParanoid" id="A7SHS2"/>
<dbReference type="STRING" id="45351.A7SHS2"/>
<evidence type="ECO:0008006" key="3">
    <source>
        <dbReference type="Google" id="ProtNLM"/>
    </source>
</evidence>
<dbReference type="PhylomeDB" id="A7SHS2"/>
<keyword evidence="2" id="KW-1185">Reference proteome</keyword>
<reference evidence="1 2" key="1">
    <citation type="journal article" date="2007" name="Science">
        <title>Sea anemone genome reveals ancestral eumetazoan gene repertoire and genomic organization.</title>
        <authorList>
            <person name="Putnam N.H."/>
            <person name="Srivastava M."/>
            <person name="Hellsten U."/>
            <person name="Dirks B."/>
            <person name="Chapman J."/>
            <person name="Salamov A."/>
            <person name="Terry A."/>
            <person name="Shapiro H."/>
            <person name="Lindquist E."/>
            <person name="Kapitonov V.V."/>
            <person name="Jurka J."/>
            <person name="Genikhovich G."/>
            <person name="Grigoriev I.V."/>
            <person name="Lucas S.M."/>
            <person name="Steele R.E."/>
            <person name="Finnerty J.R."/>
            <person name="Technau U."/>
            <person name="Martindale M.Q."/>
            <person name="Rokhsar D.S."/>
        </authorList>
    </citation>
    <scope>NUCLEOTIDE SEQUENCE [LARGE SCALE GENOMIC DNA]</scope>
    <source>
        <strain evidence="2">CH2 X CH6</strain>
    </source>
</reference>
<dbReference type="Proteomes" id="UP000001593">
    <property type="component" value="Unassembled WGS sequence"/>
</dbReference>
<dbReference type="AlphaFoldDB" id="A7SHS2"/>
<sequence>MIDLYVRQDGEVPEALLINIAYFCEKGGLSAIRTAFQDKGPDTLSLAEAHLLVSMVTQLRVWFSVQAIVQYITPLRGPVIRYLCKLSDKDLRQPDGRTTMADTMWSAVKGPVESGPIFDRDSMDLAFKYFTSSTLTIRLAGLNQIAVKSHLSIPDCRCFNPFLLFSSMCAELSQWLLDNNIVEHLFGPNLHVELLKQSQIILNYLAQEGCVSNQHLDCIWAAAQLKHASCYVHDPLMILTKHLDMPSILYLLDQVSAMQPSAHTKQTLFLASILLRIIWSAGLS</sequence>